<accession>A0A9P6GF29</accession>
<feature type="region of interest" description="Disordered" evidence="1">
    <location>
        <begin position="40"/>
        <end position="192"/>
    </location>
</feature>
<evidence type="ECO:0000256" key="1">
    <source>
        <dbReference type="SAM" id="MobiDB-lite"/>
    </source>
</evidence>
<reference evidence="2" key="1">
    <citation type="journal article" date="2020" name="Mol. Plant Microbe Interact.">
        <title>Genome Sequence of the Biocontrol Agent Coniothyrium minitans strain Conio (IMI 134523).</title>
        <authorList>
            <person name="Patel D."/>
            <person name="Shittu T.A."/>
            <person name="Baroncelli R."/>
            <person name="Muthumeenakshi S."/>
            <person name="Osborne T.H."/>
            <person name="Janganan T.K."/>
            <person name="Sreenivasaprasad S."/>
        </authorList>
    </citation>
    <scope>NUCLEOTIDE SEQUENCE</scope>
    <source>
        <strain evidence="2">Conio</strain>
    </source>
</reference>
<dbReference type="EMBL" id="WJXW01000007">
    <property type="protein sequence ID" value="KAF9734219.1"/>
    <property type="molecule type" value="Genomic_DNA"/>
</dbReference>
<dbReference type="AlphaFoldDB" id="A0A9P6GF29"/>
<name>A0A9P6GF29_9PLEO</name>
<evidence type="ECO:0000313" key="2">
    <source>
        <dbReference type="EMBL" id="KAF9734219.1"/>
    </source>
</evidence>
<keyword evidence="3" id="KW-1185">Reference proteome</keyword>
<comment type="caution">
    <text evidence="2">The sequence shown here is derived from an EMBL/GenBank/DDBJ whole genome shotgun (WGS) entry which is preliminary data.</text>
</comment>
<dbReference type="OrthoDB" id="10637665at2759"/>
<evidence type="ECO:0000313" key="3">
    <source>
        <dbReference type="Proteomes" id="UP000756921"/>
    </source>
</evidence>
<sequence length="192" mass="20759">MVEEKVVAMRTIVQRVWRERYEKEFEAVEKYLGVMDEDVQSLPTGGPPGVAEGNTIIQDDDSVATITEPEVEGHDIEGDGNEGNGSEGYDNEGYDNEGYGSEGPEGHDAEVGDTGESPDDGNDDGGAWHAPPVGDIGLSPDGNDEHVTWVELGGHLFPVRSPRHDSEDDDREGRDGESRDMEGRDGEGRDSS</sequence>
<gene>
    <name evidence="2" type="ORF">PMIN01_07122</name>
</gene>
<dbReference type="Proteomes" id="UP000756921">
    <property type="component" value="Unassembled WGS sequence"/>
</dbReference>
<organism evidence="2 3">
    <name type="scientific">Paraphaeosphaeria minitans</name>
    <dbReference type="NCBI Taxonomy" id="565426"/>
    <lineage>
        <taxon>Eukaryota</taxon>
        <taxon>Fungi</taxon>
        <taxon>Dikarya</taxon>
        <taxon>Ascomycota</taxon>
        <taxon>Pezizomycotina</taxon>
        <taxon>Dothideomycetes</taxon>
        <taxon>Pleosporomycetidae</taxon>
        <taxon>Pleosporales</taxon>
        <taxon>Massarineae</taxon>
        <taxon>Didymosphaeriaceae</taxon>
        <taxon>Paraphaeosphaeria</taxon>
    </lineage>
</organism>
<protein>
    <submittedName>
        <fullName evidence="2">Uncharacterized protein</fullName>
    </submittedName>
</protein>
<feature type="compositionally biased region" description="Acidic residues" evidence="1">
    <location>
        <begin position="111"/>
        <end position="123"/>
    </location>
</feature>
<proteinExistence type="predicted"/>
<feature type="compositionally biased region" description="Basic and acidic residues" evidence="1">
    <location>
        <begin position="162"/>
        <end position="192"/>
    </location>
</feature>